<feature type="region of interest" description="Disordered" evidence="1">
    <location>
        <begin position="172"/>
        <end position="199"/>
    </location>
</feature>
<dbReference type="Proteomes" id="UP000822688">
    <property type="component" value="Chromosome 12"/>
</dbReference>
<evidence type="ECO:0000313" key="2">
    <source>
        <dbReference type="EMBL" id="KAG0554616.1"/>
    </source>
</evidence>
<reference evidence="2" key="1">
    <citation type="submission" date="2020-06" db="EMBL/GenBank/DDBJ databases">
        <title>WGS assembly of Ceratodon purpureus strain R40.</title>
        <authorList>
            <person name="Carey S.B."/>
            <person name="Jenkins J."/>
            <person name="Shu S."/>
            <person name="Lovell J.T."/>
            <person name="Sreedasyam A."/>
            <person name="Maumus F."/>
            <person name="Tiley G.P."/>
            <person name="Fernandez-Pozo N."/>
            <person name="Barry K."/>
            <person name="Chen C."/>
            <person name="Wang M."/>
            <person name="Lipzen A."/>
            <person name="Daum C."/>
            <person name="Saski C.A."/>
            <person name="Payton A.C."/>
            <person name="Mcbreen J.C."/>
            <person name="Conrad R.E."/>
            <person name="Kollar L.M."/>
            <person name="Olsson S."/>
            <person name="Huttunen S."/>
            <person name="Landis J.B."/>
            <person name="Wickett N.J."/>
            <person name="Johnson M.G."/>
            <person name="Rensing S.A."/>
            <person name="Grimwood J."/>
            <person name="Schmutz J."/>
            <person name="Mcdaniel S.F."/>
        </authorList>
    </citation>
    <scope>NUCLEOTIDE SEQUENCE</scope>
    <source>
        <strain evidence="2">R40</strain>
    </source>
</reference>
<evidence type="ECO:0000313" key="3">
    <source>
        <dbReference type="Proteomes" id="UP000822688"/>
    </source>
</evidence>
<keyword evidence="3" id="KW-1185">Reference proteome</keyword>
<dbReference type="EMBL" id="CM026433">
    <property type="protein sequence ID" value="KAG0554616.1"/>
    <property type="molecule type" value="Genomic_DNA"/>
</dbReference>
<dbReference type="AlphaFoldDB" id="A0A8T0G5Q6"/>
<protein>
    <submittedName>
        <fullName evidence="2">Uncharacterized protein</fullName>
    </submittedName>
</protein>
<evidence type="ECO:0000256" key="1">
    <source>
        <dbReference type="SAM" id="MobiDB-lite"/>
    </source>
</evidence>
<name>A0A8T0G5Q6_CERPU</name>
<organism evidence="2 3">
    <name type="scientific">Ceratodon purpureus</name>
    <name type="common">Fire moss</name>
    <name type="synonym">Dicranum purpureum</name>
    <dbReference type="NCBI Taxonomy" id="3225"/>
    <lineage>
        <taxon>Eukaryota</taxon>
        <taxon>Viridiplantae</taxon>
        <taxon>Streptophyta</taxon>
        <taxon>Embryophyta</taxon>
        <taxon>Bryophyta</taxon>
        <taxon>Bryophytina</taxon>
        <taxon>Bryopsida</taxon>
        <taxon>Dicranidae</taxon>
        <taxon>Pseudoditrichales</taxon>
        <taxon>Ditrichaceae</taxon>
        <taxon>Ceratodon</taxon>
    </lineage>
</organism>
<proteinExistence type="predicted"/>
<gene>
    <name evidence="2" type="ORF">KC19_12G105200</name>
</gene>
<feature type="compositionally biased region" description="Basic and acidic residues" evidence="1">
    <location>
        <begin position="172"/>
        <end position="188"/>
    </location>
</feature>
<sequence length="199" mass="22175">MRHGIVHLLNAKCNPGRHRAETHHSLADHADKADIRSFMSRQRACVSGAQGHPGTCICFLVTNVCKLANRFFQKSTPELAQVQGLGISHATNGYSRHSCKWAWIGPPFMDQTHKCLQRTPGNTSNHKTQPSLLALSGPTSSFRKSCQFPNFPALAECRQADHAEDYPVQKPFEDTTTHATRNDHKTDESSSFPARGTRW</sequence>
<comment type="caution">
    <text evidence="2">The sequence shown here is derived from an EMBL/GenBank/DDBJ whole genome shotgun (WGS) entry which is preliminary data.</text>
</comment>
<accession>A0A8T0G5Q6</accession>